<accession>A0A9N7V585</accession>
<keyword evidence="3" id="KW-1185">Reference proteome</keyword>
<evidence type="ECO:0000313" key="2">
    <source>
        <dbReference type="EMBL" id="CAB1445849.1"/>
    </source>
</evidence>
<evidence type="ECO:0000313" key="3">
    <source>
        <dbReference type="Proteomes" id="UP001153269"/>
    </source>
</evidence>
<dbReference type="Proteomes" id="UP001153269">
    <property type="component" value="Unassembled WGS sequence"/>
</dbReference>
<sequence length="138" mass="14738">MHHVALSWEQWELQRASEWWMGEGAAGGVTPIPTVVCLGQEELSEGGGGGSEPAIHSSVVPEKNVEDEEETLSSGGGGGGGEEKNKRNQARTRVPQLNFYAASKDAGRSFNSPEFRGVAAQLHVVKSEKGLARHLDLC</sequence>
<dbReference type="AlphaFoldDB" id="A0A9N7V585"/>
<protein>
    <submittedName>
        <fullName evidence="2">Uncharacterized protein</fullName>
    </submittedName>
</protein>
<organism evidence="2 3">
    <name type="scientific">Pleuronectes platessa</name>
    <name type="common">European plaice</name>
    <dbReference type="NCBI Taxonomy" id="8262"/>
    <lineage>
        <taxon>Eukaryota</taxon>
        <taxon>Metazoa</taxon>
        <taxon>Chordata</taxon>
        <taxon>Craniata</taxon>
        <taxon>Vertebrata</taxon>
        <taxon>Euteleostomi</taxon>
        <taxon>Actinopterygii</taxon>
        <taxon>Neopterygii</taxon>
        <taxon>Teleostei</taxon>
        <taxon>Neoteleostei</taxon>
        <taxon>Acanthomorphata</taxon>
        <taxon>Carangaria</taxon>
        <taxon>Pleuronectiformes</taxon>
        <taxon>Pleuronectoidei</taxon>
        <taxon>Pleuronectidae</taxon>
        <taxon>Pleuronectes</taxon>
    </lineage>
</organism>
<gene>
    <name evidence="2" type="ORF">PLEPLA_LOCUS33592</name>
</gene>
<comment type="caution">
    <text evidence="2">The sequence shown here is derived from an EMBL/GenBank/DDBJ whole genome shotgun (WGS) entry which is preliminary data.</text>
</comment>
<reference evidence="2" key="1">
    <citation type="submission" date="2020-03" db="EMBL/GenBank/DDBJ databases">
        <authorList>
            <person name="Weist P."/>
        </authorList>
    </citation>
    <scope>NUCLEOTIDE SEQUENCE</scope>
</reference>
<feature type="region of interest" description="Disordered" evidence="1">
    <location>
        <begin position="40"/>
        <end position="93"/>
    </location>
</feature>
<name>A0A9N7V585_PLEPL</name>
<dbReference type="EMBL" id="CADEAL010003802">
    <property type="protein sequence ID" value="CAB1445849.1"/>
    <property type="molecule type" value="Genomic_DNA"/>
</dbReference>
<evidence type="ECO:0000256" key="1">
    <source>
        <dbReference type="SAM" id="MobiDB-lite"/>
    </source>
</evidence>
<proteinExistence type="predicted"/>